<dbReference type="InterPro" id="IPR011623">
    <property type="entry name" value="7TMR_DISM_rcpt_extracell_dom1"/>
</dbReference>
<sequence length="687" mass="78177">MARIIRIVLFSVLLFSATPGFSDQEGLSDIVLTDRQEQYEITNEVSFYVDQEKKLKIEDILRLDAENQFKKLGKTNFGLTKFAYWIRIPIRNKSRNVRNWYLEVRHPVLDHVDFYLPSDQGYTVKRSGDKIPFKLREINHRNFIFELPLKNDQGKEETVFYIRSESESTVSLPIQILSEKTFSNLNSTEQFVFGIYYGLMFVMALYNLFIFFTVKDLSYFYYVVYISAFGLLQMSLNGLAFQYVWPNSIWLASYAPTFLIPLVTALAIMFSRHFLTMSVYLPRANKILLADSIFGFSLTIVSLFAQISSILWLIALYAMHIVPTLLACAVYALKKGYKPAIYYLIGWLTLLVGALLYGLKSFAIVPDIFVTGYGWQLGAGMEAILFSFALASRIKMIEKEKEDAQAKTLQIQKTLNDSLEILVHERTKTIEEQKLEIERKAKMIEKDLAIAAKIQISLLPSDPPKSRNVRIAYRCIPMLHVGGDFVELIADRTGRAFGVFICDVTGHGTGAAMVAAMVKMALADWVDYLSDPGHMLSKMRAQLVGKLNGNFLTATMITVFPESGRLLIANAGHPETIIIRKATGAYEMHRPSGVAINEFLSTPRYQTIQTDLSTGDKLVLYTDGLPEARSKSGEFYGEDRFWALLKENSQYEPERFCAQVIRKIQDFTEEEQNSHDDMAIVVLEYVG</sequence>
<dbReference type="RefSeq" id="WP_135646001.1">
    <property type="nucleotide sequence ID" value="NZ_RQER01000010.1"/>
</dbReference>
<keyword evidence="2" id="KW-1133">Transmembrane helix</keyword>
<dbReference type="InterPro" id="IPR001932">
    <property type="entry name" value="PPM-type_phosphatase-like_dom"/>
</dbReference>
<keyword evidence="2" id="KW-0472">Membrane</keyword>
<keyword evidence="7" id="KW-1185">Reference proteome</keyword>
<feature type="domain" description="PPM-type phosphatase" evidence="4">
    <location>
        <begin position="466"/>
        <end position="685"/>
    </location>
</feature>
<feature type="transmembrane region" description="Helical" evidence="2">
    <location>
        <begin position="191"/>
        <end position="212"/>
    </location>
</feature>
<dbReference type="Gene3D" id="3.60.40.10">
    <property type="entry name" value="PPM-type phosphatase domain"/>
    <property type="match status" value="1"/>
</dbReference>
<feature type="transmembrane region" description="Helical" evidence="2">
    <location>
        <begin position="372"/>
        <end position="391"/>
    </location>
</feature>
<dbReference type="GO" id="GO:0016791">
    <property type="term" value="F:phosphatase activity"/>
    <property type="evidence" value="ECO:0007669"/>
    <property type="project" value="TreeGrafter"/>
</dbReference>
<dbReference type="SUPFAM" id="SSF81606">
    <property type="entry name" value="PP2C-like"/>
    <property type="match status" value="1"/>
</dbReference>
<keyword evidence="3" id="KW-0732">Signal</keyword>
<dbReference type="InterPro" id="IPR011622">
    <property type="entry name" value="7TMR_DISM_rcpt_extracell_dom2"/>
</dbReference>
<accession>A0A5F1ZU48</accession>
<evidence type="ECO:0000256" key="1">
    <source>
        <dbReference type="ARBA" id="ARBA00022801"/>
    </source>
</evidence>
<gene>
    <name evidence="5" type="ORF">EHO57_14520</name>
    <name evidence="6" type="ORF">EHQ53_11980</name>
</gene>
<dbReference type="Pfam" id="PF07695">
    <property type="entry name" value="7TMR-DISM_7TM"/>
    <property type="match status" value="1"/>
</dbReference>
<evidence type="ECO:0000256" key="3">
    <source>
        <dbReference type="SAM" id="SignalP"/>
    </source>
</evidence>
<dbReference type="AlphaFoldDB" id="A0A5F1ZU48"/>
<feature type="transmembrane region" description="Helical" evidence="2">
    <location>
        <begin position="219"/>
        <end position="245"/>
    </location>
</feature>
<feature type="signal peptide" evidence="3">
    <location>
        <begin position="1"/>
        <end position="22"/>
    </location>
</feature>
<comment type="caution">
    <text evidence="5">The sequence shown here is derived from an EMBL/GenBank/DDBJ whole genome shotgun (WGS) entry which is preliminary data.</text>
</comment>
<evidence type="ECO:0000313" key="6">
    <source>
        <dbReference type="EMBL" id="TGL40696.1"/>
    </source>
</evidence>
<dbReference type="Pfam" id="PF07228">
    <property type="entry name" value="SpoIIE"/>
    <property type="match status" value="1"/>
</dbReference>
<proteinExistence type="predicted"/>
<dbReference type="OrthoDB" id="337251at2"/>
<dbReference type="Proteomes" id="UP000297946">
    <property type="component" value="Unassembled WGS sequence"/>
</dbReference>
<dbReference type="InterPro" id="IPR036457">
    <property type="entry name" value="PPM-type-like_dom_sf"/>
</dbReference>
<feature type="chain" id="PRO_5043206976" evidence="3">
    <location>
        <begin position="23"/>
        <end position="687"/>
    </location>
</feature>
<name>A0A5F1ZU48_9LEPT</name>
<feature type="transmembrane region" description="Helical" evidence="2">
    <location>
        <begin position="340"/>
        <end position="360"/>
    </location>
</feature>
<feature type="transmembrane region" description="Helical" evidence="2">
    <location>
        <begin position="311"/>
        <end position="333"/>
    </location>
</feature>
<evidence type="ECO:0000259" key="4">
    <source>
        <dbReference type="SMART" id="SM00331"/>
    </source>
</evidence>
<evidence type="ECO:0000313" key="8">
    <source>
        <dbReference type="Proteomes" id="UP000297946"/>
    </source>
</evidence>
<dbReference type="Proteomes" id="UP000297273">
    <property type="component" value="Unassembled WGS sequence"/>
</dbReference>
<evidence type="ECO:0000256" key="2">
    <source>
        <dbReference type="SAM" id="Phobius"/>
    </source>
</evidence>
<feature type="transmembrane region" description="Helical" evidence="2">
    <location>
        <begin position="287"/>
        <end position="305"/>
    </location>
</feature>
<reference evidence="6" key="1">
    <citation type="submission" date="2018-10" db="EMBL/GenBank/DDBJ databases">
        <authorList>
            <person name="Vincent A.T."/>
            <person name="Schiettekatte O."/>
            <person name="Bourhy P."/>
            <person name="Veyrier F.J."/>
            <person name="Picardeau M."/>
        </authorList>
    </citation>
    <scope>NUCLEOTIDE SEQUENCE</scope>
    <source>
        <strain evidence="6">201702690</strain>
    </source>
</reference>
<keyword evidence="1" id="KW-0378">Hydrolase</keyword>
<reference evidence="7 8" key="2">
    <citation type="journal article" date="2019" name="PLoS Negl. Trop. Dis.">
        <title>Revisiting the worldwide diversity of Leptospira species in the environment.</title>
        <authorList>
            <person name="Vincent A.T."/>
            <person name="Schiettekatte O."/>
            <person name="Bourhy P."/>
            <person name="Veyrier F.J."/>
            <person name="Picardeau M."/>
        </authorList>
    </citation>
    <scope>NUCLEOTIDE SEQUENCE [LARGE SCALE GENOMIC DNA]</scope>
    <source>
        <strain evidence="7">201702690</strain>
        <strain evidence="5 8">SSW18</strain>
    </source>
</reference>
<dbReference type="PANTHER" id="PTHR43156:SF2">
    <property type="entry name" value="STAGE II SPORULATION PROTEIN E"/>
    <property type="match status" value="1"/>
</dbReference>
<dbReference type="InterPro" id="IPR052016">
    <property type="entry name" value="Bact_Sigma-Reg"/>
</dbReference>
<dbReference type="EMBL" id="RQGC01000007">
    <property type="protein sequence ID" value="TGL40696.1"/>
    <property type="molecule type" value="Genomic_DNA"/>
</dbReference>
<organism evidence="5 8">
    <name type="scientific">Leptospira langatensis</name>
    <dbReference type="NCBI Taxonomy" id="2484983"/>
    <lineage>
        <taxon>Bacteria</taxon>
        <taxon>Pseudomonadati</taxon>
        <taxon>Spirochaetota</taxon>
        <taxon>Spirochaetia</taxon>
        <taxon>Leptospirales</taxon>
        <taxon>Leptospiraceae</taxon>
        <taxon>Leptospira</taxon>
    </lineage>
</organism>
<evidence type="ECO:0000313" key="5">
    <source>
        <dbReference type="EMBL" id="TGJ98737.1"/>
    </source>
</evidence>
<keyword evidence="2" id="KW-0812">Transmembrane</keyword>
<dbReference type="EMBL" id="RQER01000010">
    <property type="protein sequence ID" value="TGJ98737.1"/>
    <property type="molecule type" value="Genomic_DNA"/>
</dbReference>
<evidence type="ECO:0000313" key="7">
    <source>
        <dbReference type="Proteomes" id="UP000297273"/>
    </source>
</evidence>
<dbReference type="Gene3D" id="2.60.40.2380">
    <property type="match status" value="1"/>
</dbReference>
<protein>
    <submittedName>
        <fullName evidence="5">Serine/threonine protein phosphatase</fullName>
    </submittedName>
</protein>
<dbReference type="SMART" id="SM00331">
    <property type="entry name" value="PP2C_SIG"/>
    <property type="match status" value="1"/>
</dbReference>
<feature type="transmembrane region" description="Helical" evidence="2">
    <location>
        <begin position="251"/>
        <end position="275"/>
    </location>
</feature>
<dbReference type="PANTHER" id="PTHR43156">
    <property type="entry name" value="STAGE II SPORULATION PROTEIN E-RELATED"/>
    <property type="match status" value="1"/>
</dbReference>
<dbReference type="Pfam" id="PF07696">
    <property type="entry name" value="7TMR-DISMED2"/>
    <property type="match status" value="1"/>
</dbReference>